<proteinExistence type="predicted"/>
<name>A0A251ZTC9_9PROT</name>
<feature type="transmembrane region" description="Helical" evidence="6">
    <location>
        <begin position="715"/>
        <end position="738"/>
    </location>
</feature>
<feature type="transmembrane region" description="Helical" evidence="6">
    <location>
        <begin position="21"/>
        <end position="39"/>
    </location>
</feature>
<evidence type="ECO:0000259" key="7">
    <source>
        <dbReference type="PROSITE" id="PS50156"/>
    </source>
</evidence>
<accession>A0A251ZTC9</accession>
<evidence type="ECO:0000313" key="9">
    <source>
        <dbReference type="Proteomes" id="UP000194946"/>
    </source>
</evidence>
<feature type="transmembrane region" description="Helical" evidence="6">
    <location>
        <begin position="457"/>
        <end position="475"/>
    </location>
</feature>
<gene>
    <name evidence="8" type="ORF">HK18_00815</name>
</gene>
<dbReference type="Pfam" id="PF03176">
    <property type="entry name" value="MMPL"/>
    <property type="match status" value="2"/>
</dbReference>
<evidence type="ECO:0000256" key="1">
    <source>
        <dbReference type="ARBA" id="ARBA00004651"/>
    </source>
</evidence>
<evidence type="ECO:0000256" key="4">
    <source>
        <dbReference type="ARBA" id="ARBA00022989"/>
    </source>
</evidence>
<dbReference type="GO" id="GO:0005886">
    <property type="term" value="C:plasma membrane"/>
    <property type="evidence" value="ECO:0007669"/>
    <property type="project" value="UniProtKB-SubCell"/>
</dbReference>
<feature type="transmembrane region" description="Helical" evidence="6">
    <location>
        <begin position="369"/>
        <end position="394"/>
    </location>
</feature>
<sequence length="867" mass="94854">MISALIGRIVSFCSRHAWLTVIFYIALAITSSLITYNNLEITTDTTKMFSAGMDWKKRSDQMSKDFPQRENLLVALIESKTPEEGEISAQTLVSRLKNDKEHFYFVESLQNDPFLVKSGLLFLPPPLLDTTLNNIIQAQPFLSSLSDDPSARGLFDTLGMVVLGVKEKQIDLAKYNDALNGFANVLTADAAGNIQPFSWERSLSGKLSELGGKYQLVIAKPKLDLNSIRPSGVASEILRNSINDLPYVKNGAVKVFITGDAQINDEEFSTVLHGMVVGLFVSFVLVAGWLFMAVRTWRLILPILMLLFIGLVLTTGFASIAVGTLNLISISFAILFVSIAVDFGIQFCVRFRGQELIGTNKKEDLLHALSATGFETGHQIFTAAVAAAAGFLAFTPTDFIGVKQLGLIAGIGMFIAFACTVTFLPALLAILRPNIVQKAAGFPWLKPVDKKIRQHRFFIISIYAVLGAIGIFLLADQKVVFDADPFHTKDPHSEGMMALKMMMGDPNTSPYTADIVVHTPQEAQEIADKLQKLPAVKSVVWLNSFIPEGQQQKLLMLQDAASILLPTLSLDHQKSKPTAEELRQSIEKMLQGLDSIQAMLPKDSPLRRMQVALQTIVKMPDDKLMAINDNLVQFLPYQLQRLHTILTPTLTISKDIPAELADQYRTKDGRLRVEVYPKGVDLTTKQIKDFVKQVRTVAPEAAGTVVDIVESADTVVHSFIIAACMAIVALAIILFIALRRVLDMILVMIPLLLSGLIAVIVMVAVGMSLNFANIITLPLFLGVGVSFNIYFVMNWRDQLKEPLASPTSRAVLFSALTTGTAFGALAASAHPGTASMGVLLLISLGCTLLVTLGLVPALLPKRDIDEK</sequence>
<evidence type="ECO:0000256" key="6">
    <source>
        <dbReference type="SAM" id="Phobius"/>
    </source>
</evidence>
<feature type="transmembrane region" description="Helical" evidence="6">
    <location>
        <begin position="811"/>
        <end position="830"/>
    </location>
</feature>
<dbReference type="AlphaFoldDB" id="A0A251ZTC9"/>
<dbReference type="SUPFAM" id="SSF82866">
    <property type="entry name" value="Multidrug efflux transporter AcrB transmembrane domain"/>
    <property type="match status" value="2"/>
</dbReference>
<evidence type="ECO:0000256" key="5">
    <source>
        <dbReference type="ARBA" id="ARBA00023136"/>
    </source>
</evidence>
<feature type="transmembrane region" description="Helical" evidence="6">
    <location>
        <begin position="406"/>
        <end position="431"/>
    </location>
</feature>
<feature type="transmembrane region" description="Helical" evidence="6">
    <location>
        <begin position="745"/>
        <end position="765"/>
    </location>
</feature>
<reference evidence="9" key="1">
    <citation type="submission" date="2014-06" db="EMBL/GenBank/DDBJ databases">
        <authorList>
            <person name="Winans N.J."/>
            <person name="Newell P.D."/>
            <person name="Douglas A.E."/>
        </authorList>
    </citation>
    <scope>NUCLEOTIDE SEQUENCE [LARGE SCALE GENOMIC DNA]</scope>
    <source>
        <strain evidence="9">DmL_052</strain>
    </source>
</reference>
<feature type="transmembrane region" description="Helical" evidence="6">
    <location>
        <begin position="771"/>
        <end position="791"/>
    </location>
</feature>
<evidence type="ECO:0000256" key="3">
    <source>
        <dbReference type="ARBA" id="ARBA00022692"/>
    </source>
</evidence>
<dbReference type="InterPro" id="IPR000731">
    <property type="entry name" value="SSD"/>
</dbReference>
<keyword evidence="4 6" id="KW-1133">Transmembrane helix</keyword>
<feature type="transmembrane region" description="Helical" evidence="6">
    <location>
        <begin position="836"/>
        <end position="859"/>
    </location>
</feature>
<organism evidence="8 9">
    <name type="scientific">Commensalibacter intestini</name>
    <dbReference type="NCBI Taxonomy" id="479936"/>
    <lineage>
        <taxon>Bacteria</taxon>
        <taxon>Pseudomonadati</taxon>
        <taxon>Pseudomonadota</taxon>
        <taxon>Alphaproteobacteria</taxon>
        <taxon>Acetobacterales</taxon>
        <taxon>Acetobacteraceae</taxon>
    </lineage>
</organism>
<evidence type="ECO:0000313" key="8">
    <source>
        <dbReference type="EMBL" id="OUI77927.1"/>
    </source>
</evidence>
<feature type="transmembrane region" description="Helical" evidence="6">
    <location>
        <begin position="327"/>
        <end position="349"/>
    </location>
</feature>
<dbReference type="NCBIfam" id="TIGR03480">
    <property type="entry name" value="HpnN"/>
    <property type="match status" value="1"/>
</dbReference>
<evidence type="ECO:0000256" key="2">
    <source>
        <dbReference type="ARBA" id="ARBA00022475"/>
    </source>
</evidence>
<dbReference type="Proteomes" id="UP000194946">
    <property type="component" value="Unassembled WGS sequence"/>
</dbReference>
<dbReference type="PROSITE" id="PS50156">
    <property type="entry name" value="SSD"/>
    <property type="match status" value="1"/>
</dbReference>
<feature type="domain" description="SSD" evidence="7">
    <location>
        <begin position="267"/>
        <end position="430"/>
    </location>
</feature>
<feature type="transmembrane region" description="Helical" evidence="6">
    <location>
        <begin position="299"/>
        <end position="321"/>
    </location>
</feature>
<dbReference type="Gene3D" id="1.20.1640.10">
    <property type="entry name" value="Multidrug efflux transporter AcrB transmembrane domain"/>
    <property type="match status" value="2"/>
</dbReference>
<feature type="transmembrane region" description="Helical" evidence="6">
    <location>
        <begin position="271"/>
        <end position="292"/>
    </location>
</feature>
<protein>
    <submittedName>
        <fullName evidence="8">RND transporter</fullName>
    </submittedName>
</protein>
<keyword evidence="5 6" id="KW-0472">Membrane</keyword>
<comment type="subcellular location">
    <subcellularLocation>
        <location evidence="1">Cell membrane</location>
        <topology evidence="1">Multi-pass membrane protein</topology>
    </subcellularLocation>
</comment>
<dbReference type="PANTHER" id="PTHR33406:SF13">
    <property type="entry name" value="MEMBRANE PROTEIN YDFJ"/>
    <property type="match status" value="1"/>
</dbReference>
<dbReference type="InterPro" id="IPR050545">
    <property type="entry name" value="Mycobact_MmpL"/>
</dbReference>
<dbReference type="InterPro" id="IPR017841">
    <property type="entry name" value="Hopanoid_biosynth_HpnN"/>
</dbReference>
<keyword evidence="3 6" id="KW-0812">Transmembrane</keyword>
<dbReference type="EMBL" id="JOPB01000011">
    <property type="protein sequence ID" value="OUI77927.1"/>
    <property type="molecule type" value="Genomic_DNA"/>
</dbReference>
<comment type="caution">
    <text evidence="8">The sequence shown here is derived from an EMBL/GenBank/DDBJ whole genome shotgun (WGS) entry which is preliminary data.</text>
</comment>
<dbReference type="PANTHER" id="PTHR33406">
    <property type="entry name" value="MEMBRANE PROTEIN MJ1562-RELATED"/>
    <property type="match status" value="1"/>
</dbReference>
<keyword evidence="9" id="KW-1185">Reference proteome</keyword>
<keyword evidence="2" id="KW-1003">Cell membrane</keyword>
<dbReference type="InterPro" id="IPR004869">
    <property type="entry name" value="MMPL_dom"/>
</dbReference>
<dbReference type="RefSeq" id="WP_086632598.1">
    <property type="nucleotide sequence ID" value="NZ_JOPB01000011.1"/>
</dbReference>